<feature type="region of interest" description="Disordered" evidence="1">
    <location>
        <begin position="101"/>
        <end position="133"/>
    </location>
</feature>
<feature type="compositionally biased region" description="Basic and acidic residues" evidence="1">
    <location>
        <begin position="101"/>
        <end position="125"/>
    </location>
</feature>
<dbReference type="AlphaFoldDB" id="A0AAD4HJW4"/>
<accession>A0AAD4HJW4</accession>
<dbReference type="EMBL" id="JABBWK010000036">
    <property type="protein sequence ID" value="KAG1898871.1"/>
    <property type="molecule type" value="Genomic_DNA"/>
</dbReference>
<proteinExistence type="predicted"/>
<name>A0AAD4HJW4_9AGAM</name>
<evidence type="ECO:0000256" key="1">
    <source>
        <dbReference type="SAM" id="MobiDB-lite"/>
    </source>
</evidence>
<evidence type="ECO:0000313" key="3">
    <source>
        <dbReference type="Proteomes" id="UP001195769"/>
    </source>
</evidence>
<dbReference type="RefSeq" id="XP_041224447.1">
    <property type="nucleotide sequence ID" value="XM_041377120.1"/>
</dbReference>
<dbReference type="GeneID" id="64671418"/>
<feature type="region of interest" description="Disordered" evidence="1">
    <location>
        <begin position="324"/>
        <end position="350"/>
    </location>
</feature>
<protein>
    <submittedName>
        <fullName evidence="2">Uncharacterized protein</fullName>
    </submittedName>
</protein>
<sequence>MNDIYVTLRSETIFAAGLSSIIKAKSHKTGKSFASDRLNNTTTSHTSSMILVLRLLKFSSCTVELSLYTVQACQGYTNCPDCQNGRPRLPDPQVLELLHHTETKLPKSSDTKVKTESEQAKEPGDGPKATQLGRYGSVNEVLMASLVEWLEGGQQVEEGIWPDHKHDMAKLSYHLFPNVRQNSHASDIGLQTSPDTLRTLSGNLQTSFDSLWKLGARTRLYEDLSMWHSELKKVVAGIVPSMYNLIPPSHVLPEQRATWIEEAAKKLLEDAIFLCYGVDQNRKINNAAHPDLTVLLAGDWMSSGMSYHLNAWHWFCYAWDESSHPSPNKRSAKQRDGHGSSLRWEVKVSG</sequence>
<organism evidence="2 3">
    <name type="scientific">Suillus fuscotomentosus</name>
    <dbReference type="NCBI Taxonomy" id="1912939"/>
    <lineage>
        <taxon>Eukaryota</taxon>
        <taxon>Fungi</taxon>
        <taxon>Dikarya</taxon>
        <taxon>Basidiomycota</taxon>
        <taxon>Agaricomycotina</taxon>
        <taxon>Agaricomycetes</taxon>
        <taxon>Agaricomycetidae</taxon>
        <taxon>Boletales</taxon>
        <taxon>Suillineae</taxon>
        <taxon>Suillaceae</taxon>
        <taxon>Suillus</taxon>
    </lineage>
</organism>
<keyword evidence="3" id="KW-1185">Reference proteome</keyword>
<reference evidence="2" key="1">
    <citation type="journal article" date="2020" name="New Phytol.">
        <title>Comparative genomics reveals dynamic genome evolution in host specialist ectomycorrhizal fungi.</title>
        <authorList>
            <person name="Lofgren L.A."/>
            <person name="Nguyen N.H."/>
            <person name="Vilgalys R."/>
            <person name="Ruytinx J."/>
            <person name="Liao H.L."/>
            <person name="Branco S."/>
            <person name="Kuo A."/>
            <person name="LaButti K."/>
            <person name="Lipzen A."/>
            <person name="Andreopoulos W."/>
            <person name="Pangilinan J."/>
            <person name="Riley R."/>
            <person name="Hundley H."/>
            <person name="Na H."/>
            <person name="Barry K."/>
            <person name="Grigoriev I.V."/>
            <person name="Stajich J.E."/>
            <person name="Kennedy P.G."/>
        </authorList>
    </citation>
    <scope>NUCLEOTIDE SEQUENCE</scope>
    <source>
        <strain evidence="2">FC203</strain>
    </source>
</reference>
<gene>
    <name evidence="2" type="ORF">F5891DRAFT_981527</name>
</gene>
<dbReference type="Proteomes" id="UP001195769">
    <property type="component" value="Unassembled WGS sequence"/>
</dbReference>
<comment type="caution">
    <text evidence="2">The sequence shown here is derived from an EMBL/GenBank/DDBJ whole genome shotgun (WGS) entry which is preliminary data.</text>
</comment>
<evidence type="ECO:0000313" key="2">
    <source>
        <dbReference type="EMBL" id="KAG1898871.1"/>
    </source>
</evidence>